<proteinExistence type="predicted"/>
<evidence type="ECO:0000313" key="4">
    <source>
        <dbReference type="Proteomes" id="UP000029067"/>
    </source>
</evidence>
<dbReference type="Proteomes" id="UP000029067">
    <property type="component" value="Unassembled WGS sequence"/>
</dbReference>
<evidence type="ECO:0000256" key="1">
    <source>
        <dbReference type="SAM" id="MobiDB-lite"/>
    </source>
</evidence>
<sequence>MDETHGNTEYHHQDHHTLRRAIVGGVVALLLAGGFTWWGLSSHTDKHAAASTEAQTSHTVAQETAESPALQQARAELKRQIHDGWDTYQAHDTGSVDYEELGNLASLLSGSDGLLEVTDMEEDMMIHNLTTRTQNIRDSMAALEASAQEDPSALRERIKQHETQKEEMERQLETLQQQAMQAANQT</sequence>
<feature type="transmembrane region" description="Helical" evidence="2">
    <location>
        <begin position="21"/>
        <end position="40"/>
    </location>
</feature>
<organism evidence="3 4">
    <name type="scientific">Bifidobacterium cuniculi</name>
    <dbReference type="NCBI Taxonomy" id="1688"/>
    <lineage>
        <taxon>Bacteria</taxon>
        <taxon>Bacillati</taxon>
        <taxon>Actinomycetota</taxon>
        <taxon>Actinomycetes</taxon>
        <taxon>Bifidobacteriales</taxon>
        <taxon>Bifidobacteriaceae</taxon>
        <taxon>Bifidobacterium</taxon>
    </lineage>
</organism>
<name>A0A087ANE3_9BIFI</name>
<keyword evidence="2" id="KW-0812">Transmembrane</keyword>
<accession>A0A087ANE3</accession>
<protein>
    <submittedName>
        <fullName evidence="3">Uncharacterized protein</fullName>
    </submittedName>
</protein>
<feature type="compositionally biased region" description="Basic and acidic residues" evidence="1">
    <location>
        <begin position="160"/>
        <end position="172"/>
    </location>
</feature>
<feature type="region of interest" description="Disordered" evidence="1">
    <location>
        <begin position="160"/>
        <end position="186"/>
    </location>
</feature>
<feature type="compositionally biased region" description="Polar residues" evidence="1">
    <location>
        <begin position="173"/>
        <end position="186"/>
    </location>
</feature>
<keyword evidence="2" id="KW-0472">Membrane</keyword>
<comment type="caution">
    <text evidence="3">The sequence shown here is derived from an EMBL/GenBank/DDBJ whole genome shotgun (WGS) entry which is preliminary data.</text>
</comment>
<keyword evidence="4" id="KW-1185">Reference proteome</keyword>
<evidence type="ECO:0000256" key="2">
    <source>
        <dbReference type="SAM" id="Phobius"/>
    </source>
</evidence>
<keyword evidence="2" id="KW-1133">Transmembrane helix</keyword>
<evidence type="ECO:0000313" key="3">
    <source>
        <dbReference type="EMBL" id="KFI60293.1"/>
    </source>
</evidence>
<dbReference type="AlphaFoldDB" id="A0A087ANE3"/>
<dbReference type="EMBL" id="JGYV01000021">
    <property type="protein sequence ID" value="KFI60293.1"/>
    <property type="molecule type" value="Genomic_DNA"/>
</dbReference>
<dbReference type="RefSeq" id="WP_033517924.1">
    <property type="nucleotide sequence ID" value="NZ_JGYV01000021.1"/>
</dbReference>
<reference evidence="3 4" key="1">
    <citation type="submission" date="2014-03" db="EMBL/GenBank/DDBJ databases">
        <title>Genomics of Bifidobacteria.</title>
        <authorList>
            <person name="Ventura M."/>
            <person name="Milani C."/>
            <person name="Lugli G.A."/>
        </authorList>
    </citation>
    <scope>NUCLEOTIDE SEQUENCE [LARGE SCALE GENOMIC DNA]</scope>
    <source>
        <strain evidence="3 4">LMG 10738</strain>
    </source>
</reference>
<gene>
    <name evidence="3" type="ORF">BCUN_1457</name>
</gene>